<dbReference type="GeneID" id="74897172"/>
<protein>
    <submittedName>
        <fullName evidence="1">Uncharacterized protein</fullName>
    </submittedName>
</protein>
<evidence type="ECO:0000313" key="2">
    <source>
        <dbReference type="Proteomes" id="UP000000560"/>
    </source>
</evidence>
<dbReference type="InParanoid" id="C8VEC5"/>
<dbReference type="EMBL" id="BN001305">
    <property type="protein sequence ID" value="CBF80510.1"/>
    <property type="molecule type" value="Genomic_DNA"/>
</dbReference>
<proteinExistence type="predicted"/>
<dbReference type="KEGG" id="ani:ANIA_11611"/>
<keyword evidence="2" id="KW-1185">Reference proteome</keyword>
<organism evidence="1 2">
    <name type="scientific">Emericella nidulans (strain FGSC A4 / ATCC 38163 / CBS 112.46 / NRRL 194 / M139)</name>
    <name type="common">Aspergillus nidulans</name>
    <dbReference type="NCBI Taxonomy" id="227321"/>
    <lineage>
        <taxon>Eukaryota</taxon>
        <taxon>Fungi</taxon>
        <taxon>Dikarya</taxon>
        <taxon>Ascomycota</taxon>
        <taxon>Pezizomycotina</taxon>
        <taxon>Eurotiomycetes</taxon>
        <taxon>Eurotiomycetidae</taxon>
        <taxon>Eurotiales</taxon>
        <taxon>Aspergillaceae</taxon>
        <taxon>Aspergillus</taxon>
        <taxon>Aspergillus subgen. Nidulantes</taxon>
    </lineage>
</organism>
<accession>C8VEC5</accession>
<reference evidence="2" key="1">
    <citation type="journal article" date="2005" name="Nature">
        <title>Sequencing of Aspergillus nidulans and comparative analysis with A. fumigatus and A. oryzae.</title>
        <authorList>
            <person name="Galagan J.E."/>
            <person name="Calvo S.E."/>
            <person name="Cuomo C."/>
            <person name="Ma L.J."/>
            <person name="Wortman J.R."/>
            <person name="Batzoglou S."/>
            <person name="Lee S.I."/>
            <person name="Basturkmen M."/>
            <person name="Spevak C.C."/>
            <person name="Clutterbuck J."/>
            <person name="Kapitonov V."/>
            <person name="Jurka J."/>
            <person name="Scazzocchio C."/>
            <person name="Farman M."/>
            <person name="Butler J."/>
            <person name="Purcell S."/>
            <person name="Harris S."/>
            <person name="Braus G.H."/>
            <person name="Draht O."/>
            <person name="Busch S."/>
            <person name="D'Enfert C."/>
            <person name="Bouchier C."/>
            <person name="Goldman G.H."/>
            <person name="Bell-Pedersen D."/>
            <person name="Griffiths-Jones S."/>
            <person name="Doonan J.H."/>
            <person name="Yu J."/>
            <person name="Vienken K."/>
            <person name="Pain A."/>
            <person name="Freitag M."/>
            <person name="Selker E.U."/>
            <person name="Archer D.B."/>
            <person name="Penalva M.A."/>
            <person name="Oakley B.R."/>
            <person name="Momany M."/>
            <person name="Tanaka T."/>
            <person name="Kumagai T."/>
            <person name="Asai K."/>
            <person name="Machida M."/>
            <person name="Nierman W.C."/>
            <person name="Denning D.W."/>
            <person name="Caddick M."/>
            <person name="Hynes M."/>
            <person name="Paoletti M."/>
            <person name="Fischer R."/>
            <person name="Miller B."/>
            <person name="Dyer P."/>
            <person name="Sachs M.S."/>
            <person name="Osmani S.A."/>
            <person name="Birren B.W."/>
        </authorList>
    </citation>
    <scope>NUCLEOTIDE SEQUENCE [LARGE SCALE GENOMIC DNA]</scope>
    <source>
        <strain evidence="2">FGSC A4 / ATCC 38163 / CBS 112.46 / NRRL 194 / M139</strain>
    </source>
</reference>
<reference evidence="2" key="2">
    <citation type="journal article" date="2009" name="Fungal Genet. Biol.">
        <title>The 2008 update of the Aspergillus nidulans genome annotation: a community effort.</title>
        <authorList>
            <person name="Wortman J.R."/>
            <person name="Gilsenan J.M."/>
            <person name="Joardar V."/>
            <person name="Deegan J."/>
            <person name="Clutterbuck J."/>
            <person name="Andersen M.R."/>
            <person name="Archer D."/>
            <person name="Bencina M."/>
            <person name="Braus G."/>
            <person name="Coutinho P."/>
            <person name="von Dohren H."/>
            <person name="Doonan J."/>
            <person name="Driessen A.J."/>
            <person name="Durek P."/>
            <person name="Espeso E."/>
            <person name="Fekete E."/>
            <person name="Flipphi M."/>
            <person name="Estrada C.G."/>
            <person name="Geysens S."/>
            <person name="Goldman G."/>
            <person name="de Groot P.W."/>
            <person name="Hansen K."/>
            <person name="Harris S.D."/>
            <person name="Heinekamp T."/>
            <person name="Helmstaedt K."/>
            <person name="Henrissat B."/>
            <person name="Hofmann G."/>
            <person name="Homan T."/>
            <person name="Horio T."/>
            <person name="Horiuchi H."/>
            <person name="James S."/>
            <person name="Jones M."/>
            <person name="Karaffa L."/>
            <person name="Karanyi Z."/>
            <person name="Kato M."/>
            <person name="Keller N."/>
            <person name="Kelly D.E."/>
            <person name="Kiel J.A."/>
            <person name="Kim J.M."/>
            <person name="van der Klei I.J."/>
            <person name="Klis F.M."/>
            <person name="Kovalchuk A."/>
            <person name="Krasevec N."/>
            <person name="Kubicek C.P."/>
            <person name="Liu B."/>
            <person name="Maccabe A."/>
            <person name="Meyer V."/>
            <person name="Mirabito P."/>
            <person name="Miskei M."/>
            <person name="Mos M."/>
            <person name="Mullins J."/>
            <person name="Nelson D.R."/>
            <person name="Nielsen J."/>
            <person name="Oakley B.R."/>
            <person name="Osmani S.A."/>
            <person name="Pakula T."/>
            <person name="Paszewski A."/>
            <person name="Paulsen I."/>
            <person name="Pilsyk S."/>
            <person name="Pocsi I."/>
            <person name="Punt P.J."/>
            <person name="Ram A.F."/>
            <person name="Ren Q."/>
            <person name="Robellet X."/>
            <person name="Robson G."/>
            <person name="Seiboth B."/>
            <person name="van Solingen P."/>
            <person name="Specht T."/>
            <person name="Sun J."/>
            <person name="Taheri-Talesh N."/>
            <person name="Takeshita N."/>
            <person name="Ussery D."/>
            <person name="vanKuyk P.A."/>
            <person name="Visser H."/>
            <person name="van de Vondervoort P.J."/>
            <person name="de Vries R.P."/>
            <person name="Walton J."/>
            <person name="Xiang X."/>
            <person name="Xiong Y."/>
            <person name="Zeng A.P."/>
            <person name="Brandt B.W."/>
            <person name="Cornell M.J."/>
            <person name="van den Hondel C.A."/>
            <person name="Visser J."/>
            <person name="Oliver S.G."/>
            <person name="Turner G."/>
        </authorList>
    </citation>
    <scope>GENOME REANNOTATION</scope>
    <source>
        <strain evidence="2">FGSC A4 / ATCC 38163 / CBS 112.46 / NRRL 194 / M139</strain>
    </source>
</reference>
<dbReference type="HOGENOM" id="CLU_2542567_0_0_1"/>
<dbReference type="VEuPathDB" id="FungiDB:AN11611"/>
<dbReference type="RefSeq" id="XP_050468088.1">
    <property type="nucleotide sequence ID" value="XM_050612136.1"/>
</dbReference>
<dbReference type="Proteomes" id="UP000000560">
    <property type="component" value="Chromosome V"/>
</dbReference>
<evidence type="ECO:0000313" key="1">
    <source>
        <dbReference type="EMBL" id="CBF80510.1"/>
    </source>
</evidence>
<sequence length="83" mass="9674">MIISLRGNMQIRRYINPYTSRANNGCVSVCSLSIQTINSFKPPQWPRALEGLMQMTRLNSWTAPLWIFLVNHYNRSPSSPERY</sequence>
<dbReference type="AlphaFoldDB" id="C8VEC5"/>
<gene>
    <name evidence="1" type="ORF">ANIA_11611</name>
</gene>
<name>C8VEC5_EMENI</name>